<proteinExistence type="inferred from homology"/>
<reference evidence="8 9" key="1">
    <citation type="submission" date="2013-08" db="EMBL/GenBank/DDBJ databases">
        <title>Intrasporangium oryzae NRRL B-24470.</title>
        <authorList>
            <person name="Liu H."/>
            <person name="Wang G."/>
        </authorList>
    </citation>
    <scope>NUCLEOTIDE SEQUENCE [LARGE SCALE GENOMIC DNA]</scope>
    <source>
        <strain evidence="8 9">NRRL B-24470</strain>
    </source>
</reference>
<dbReference type="InterPro" id="IPR000412">
    <property type="entry name" value="ABC_2_transport"/>
</dbReference>
<gene>
    <name evidence="8" type="ORF">N865_11075</name>
</gene>
<feature type="transmembrane region" description="Helical" evidence="6">
    <location>
        <begin position="106"/>
        <end position="131"/>
    </location>
</feature>
<name>W9G581_9MICO</name>
<accession>W9G581</accession>
<feature type="transmembrane region" description="Helical" evidence="6">
    <location>
        <begin position="235"/>
        <end position="256"/>
    </location>
</feature>
<dbReference type="STRING" id="1386089.N865_11075"/>
<evidence type="ECO:0000256" key="5">
    <source>
        <dbReference type="ARBA" id="ARBA00023251"/>
    </source>
</evidence>
<dbReference type="InterPro" id="IPR013525">
    <property type="entry name" value="ABC2_TM"/>
</dbReference>
<keyword evidence="6" id="KW-0813">Transport</keyword>
<feature type="domain" description="ABC transmembrane type-2" evidence="7">
    <location>
        <begin position="24"/>
        <end position="256"/>
    </location>
</feature>
<dbReference type="InterPro" id="IPR047817">
    <property type="entry name" value="ABC2_TM_bact-type"/>
</dbReference>
<keyword evidence="2 6" id="KW-0812">Transmembrane</keyword>
<comment type="subcellular location">
    <subcellularLocation>
        <location evidence="6">Cell membrane</location>
        <topology evidence="6">Multi-pass membrane protein</topology>
    </subcellularLocation>
    <subcellularLocation>
        <location evidence="1">Membrane</location>
        <topology evidence="1">Multi-pass membrane protein</topology>
    </subcellularLocation>
</comment>
<feature type="transmembrane region" description="Helical" evidence="6">
    <location>
        <begin position="24"/>
        <end position="44"/>
    </location>
</feature>
<dbReference type="RefSeq" id="WP_034806531.1">
    <property type="nucleotide sequence ID" value="NZ_AWSA01000026.1"/>
</dbReference>
<dbReference type="GO" id="GO:0043190">
    <property type="term" value="C:ATP-binding cassette (ABC) transporter complex"/>
    <property type="evidence" value="ECO:0007669"/>
    <property type="project" value="InterPro"/>
</dbReference>
<evidence type="ECO:0000256" key="1">
    <source>
        <dbReference type="ARBA" id="ARBA00004141"/>
    </source>
</evidence>
<dbReference type="PRINTS" id="PR00164">
    <property type="entry name" value="ABC2TRNSPORT"/>
</dbReference>
<dbReference type="Pfam" id="PF01061">
    <property type="entry name" value="ABC2_membrane"/>
    <property type="match status" value="1"/>
</dbReference>
<keyword evidence="4 6" id="KW-0472">Membrane</keyword>
<dbReference type="PANTHER" id="PTHR43229">
    <property type="entry name" value="NODULATION PROTEIN J"/>
    <property type="match status" value="1"/>
</dbReference>
<dbReference type="PATRIC" id="fig|1386089.3.peg.2553"/>
<dbReference type="PIRSF" id="PIRSF006648">
    <property type="entry name" value="DrrB"/>
    <property type="match status" value="1"/>
</dbReference>
<evidence type="ECO:0000259" key="7">
    <source>
        <dbReference type="PROSITE" id="PS51012"/>
    </source>
</evidence>
<dbReference type="GO" id="GO:0140359">
    <property type="term" value="F:ABC-type transporter activity"/>
    <property type="evidence" value="ECO:0007669"/>
    <property type="project" value="InterPro"/>
</dbReference>
<keyword evidence="3 6" id="KW-1133">Transmembrane helix</keyword>
<dbReference type="GO" id="GO:0046677">
    <property type="term" value="P:response to antibiotic"/>
    <property type="evidence" value="ECO:0007669"/>
    <property type="project" value="UniProtKB-KW"/>
</dbReference>
<evidence type="ECO:0000256" key="2">
    <source>
        <dbReference type="ARBA" id="ARBA00022692"/>
    </source>
</evidence>
<protein>
    <recommendedName>
        <fullName evidence="6">Transport permease protein</fullName>
    </recommendedName>
</protein>
<evidence type="ECO:0000313" key="8">
    <source>
        <dbReference type="EMBL" id="EWT01175.1"/>
    </source>
</evidence>
<evidence type="ECO:0000313" key="9">
    <source>
        <dbReference type="Proteomes" id="UP000019489"/>
    </source>
</evidence>
<keyword evidence="5" id="KW-0046">Antibiotic resistance</keyword>
<dbReference type="OrthoDB" id="9255971at2"/>
<evidence type="ECO:0000256" key="3">
    <source>
        <dbReference type="ARBA" id="ARBA00022989"/>
    </source>
</evidence>
<dbReference type="InterPro" id="IPR051784">
    <property type="entry name" value="Nod_factor_ABC_transporter"/>
</dbReference>
<evidence type="ECO:0000256" key="4">
    <source>
        <dbReference type="ARBA" id="ARBA00023136"/>
    </source>
</evidence>
<keyword evidence="9" id="KW-1185">Reference proteome</keyword>
<dbReference type="PANTHER" id="PTHR43229:SF2">
    <property type="entry name" value="NODULATION PROTEIN J"/>
    <property type="match status" value="1"/>
</dbReference>
<feature type="transmembrane region" description="Helical" evidence="6">
    <location>
        <begin position="64"/>
        <end position="85"/>
    </location>
</feature>
<comment type="similarity">
    <text evidence="6">Belongs to the ABC-2 integral membrane protein family.</text>
</comment>
<dbReference type="PROSITE" id="PS51012">
    <property type="entry name" value="ABC_TM2"/>
    <property type="match status" value="1"/>
</dbReference>
<sequence length="260" mass="27636">MTTLAVHSALLTRRSVTALVRQPAFVLITLVQPAIWLLLFGALFETVVQIPGFGADGRSYLEYLTPGVVAMTALFSAAWAGTVYIEDMGVGVMDRMLASPVRRGAMMNGTIAYQSLTAFVQTAVIIGIAYAAGARFDRPFPGIVLTFAAAVLLTVVFAALSNAVALLTRDQNALIGISQLLSLPLAFLSSAIMDVRLAPAWLQTVATYNPLDWAVVVSREGLAAAPDWAAMWPRLGALAALAVAMSWLATKAFAAYQRSV</sequence>
<dbReference type="Proteomes" id="UP000019489">
    <property type="component" value="Unassembled WGS sequence"/>
</dbReference>
<organism evidence="8 9">
    <name type="scientific">Intrasporangium oryzae NRRL B-24470</name>
    <dbReference type="NCBI Taxonomy" id="1386089"/>
    <lineage>
        <taxon>Bacteria</taxon>
        <taxon>Bacillati</taxon>
        <taxon>Actinomycetota</taxon>
        <taxon>Actinomycetes</taxon>
        <taxon>Micrococcales</taxon>
        <taxon>Intrasporangiaceae</taxon>
        <taxon>Intrasporangium</taxon>
    </lineage>
</organism>
<evidence type="ECO:0000256" key="6">
    <source>
        <dbReference type="RuleBase" id="RU361157"/>
    </source>
</evidence>
<comment type="caution">
    <text evidence="8">The sequence shown here is derived from an EMBL/GenBank/DDBJ whole genome shotgun (WGS) entry which is preliminary data.</text>
</comment>
<keyword evidence="6" id="KW-1003">Cell membrane</keyword>
<dbReference type="eggNOG" id="COG0842">
    <property type="taxonomic scope" value="Bacteria"/>
</dbReference>
<feature type="transmembrane region" description="Helical" evidence="6">
    <location>
        <begin position="143"/>
        <end position="167"/>
    </location>
</feature>
<dbReference type="AlphaFoldDB" id="W9G581"/>
<feature type="transmembrane region" description="Helical" evidence="6">
    <location>
        <begin position="174"/>
        <end position="193"/>
    </location>
</feature>
<dbReference type="EMBL" id="AWSA01000026">
    <property type="protein sequence ID" value="EWT01175.1"/>
    <property type="molecule type" value="Genomic_DNA"/>
</dbReference>